<reference evidence="4" key="1">
    <citation type="submission" date="2021-01" db="EMBL/GenBank/DDBJ databases">
        <authorList>
            <consortium name="Genoscope - CEA"/>
            <person name="William W."/>
        </authorList>
    </citation>
    <scope>NUCLEOTIDE SEQUENCE</scope>
</reference>
<dbReference type="InterPro" id="IPR003165">
    <property type="entry name" value="Piwi"/>
</dbReference>
<feature type="domain" description="PAZ" evidence="2">
    <location>
        <begin position="212"/>
        <end position="312"/>
    </location>
</feature>
<dbReference type="Proteomes" id="UP000692954">
    <property type="component" value="Unassembled WGS sequence"/>
</dbReference>
<evidence type="ECO:0000313" key="4">
    <source>
        <dbReference type="EMBL" id="CAD8064937.1"/>
    </source>
</evidence>
<evidence type="ECO:0000259" key="3">
    <source>
        <dbReference type="PROSITE" id="PS50822"/>
    </source>
</evidence>
<feature type="domain" description="Piwi" evidence="3">
    <location>
        <begin position="467"/>
        <end position="757"/>
    </location>
</feature>
<organism evidence="4 5">
    <name type="scientific">Paramecium sonneborni</name>
    <dbReference type="NCBI Taxonomy" id="65129"/>
    <lineage>
        <taxon>Eukaryota</taxon>
        <taxon>Sar</taxon>
        <taxon>Alveolata</taxon>
        <taxon>Ciliophora</taxon>
        <taxon>Intramacronucleata</taxon>
        <taxon>Oligohymenophorea</taxon>
        <taxon>Peniculida</taxon>
        <taxon>Parameciidae</taxon>
        <taxon>Paramecium</taxon>
    </lineage>
</organism>
<keyword evidence="5" id="KW-1185">Reference proteome</keyword>
<accession>A0A8S1LBJ1</accession>
<protein>
    <submittedName>
        <fullName evidence="4">Uncharacterized protein</fullName>
    </submittedName>
</protein>
<evidence type="ECO:0000313" key="5">
    <source>
        <dbReference type="Proteomes" id="UP000692954"/>
    </source>
</evidence>
<dbReference type="PROSITE" id="PS50822">
    <property type="entry name" value="PIWI"/>
    <property type="match status" value="1"/>
</dbReference>
<proteinExistence type="inferred from homology"/>
<dbReference type="CDD" id="cd04658">
    <property type="entry name" value="Piwi_piwi-like_Euk"/>
    <property type="match status" value="1"/>
</dbReference>
<dbReference type="PROSITE" id="PS50821">
    <property type="entry name" value="PAZ"/>
    <property type="match status" value="1"/>
</dbReference>
<dbReference type="PANTHER" id="PTHR22891">
    <property type="entry name" value="EUKARYOTIC TRANSLATION INITIATION FACTOR 2C"/>
    <property type="match status" value="1"/>
</dbReference>
<dbReference type="GO" id="GO:0003723">
    <property type="term" value="F:RNA binding"/>
    <property type="evidence" value="ECO:0007669"/>
    <property type="project" value="InterPro"/>
</dbReference>
<dbReference type="OrthoDB" id="445936at2759"/>
<dbReference type="Pfam" id="PF02170">
    <property type="entry name" value="PAZ"/>
    <property type="match status" value="1"/>
</dbReference>
<evidence type="ECO:0000259" key="2">
    <source>
        <dbReference type="PROSITE" id="PS50821"/>
    </source>
</evidence>
<evidence type="ECO:0000256" key="1">
    <source>
        <dbReference type="RuleBase" id="RU361178"/>
    </source>
</evidence>
<dbReference type="EMBL" id="CAJJDN010000019">
    <property type="protein sequence ID" value="CAD8064937.1"/>
    <property type="molecule type" value="Genomic_DNA"/>
</dbReference>
<comment type="similarity">
    <text evidence="1">Belongs to the argonaute family.</text>
</comment>
<sequence>MQQQSRTICQLPNRPKRGGNLSEDIRIRTLDTNHFELQFLNDVLLHIYSFQIEPAIPMESEKQILRCFGQFKREIFNEGIKKFCIAGTNLWSYDLKKDQFQVEKQIETEKYRIDIKYVKTINLKEITQKNDLQSICVAKQAINSILKQIYEKRRMKELFGKGKFYDTSRINENELKEFYISFMTGYRSVLCCSKSAPLLQIDYSTKLINTETILQTLSDYDLNDIRDRKQLTEMLKDTSGFTMYSKRFYRIYDVDFKNNPRSLMESGEMTYAQYYYQKYKIQIKNLSQPLLIHLTKKGEFIRLIPELMWKTGLTLKQKNNFKIKQALKDIVTVDPDKRQKLILDERDILENQLKKQNITIKYDTKTQAFEIKKPEIYSKGQIKNFAGGCFEIKDQFYEQSQIKKWVLIYHNKEVQCAQKFVNQFQQNGKKYGLSLGQPIHLPIRSFNSKDWVQELVREFQENGIPQLVVSLIDQKQDKKIYQELKQYLIAKEGVSHQNVTLQLIEKQKFNQIVPKLVQQIHSKLGNQTWNIQKIKEISDKILVIGIDVYHKTVQGNDSCVGFNAQFGQQSDGNFTKVLIVPKGKEINREVAKLLEQSLDEYYRYHNKILPDTIIVFRDGVGYSQINKLYEEEVLTMKEIIKNKYNLKLPQFSFITVNKRINDRFFSQQKENYGIIVADRVVSSNFDYFMIAQQVNQGTPTPTHYTVLENSTTWNEELFWKFTYYQCYNYRNWCGPVRIPAVVQNAHMAAYRIGEVIKAYPSYYLETKLYYL</sequence>
<dbReference type="Pfam" id="PF02171">
    <property type="entry name" value="Piwi"/>
    <property type="match status" value="1"/>
</dbReference>
<dbReference type="SMART" id="SM00949">
    <property type="entry name" value="PAZ"/>
    <property type="match status" value="1"/>
</dbReference>
<dbReference type="SMART" id="SM00950">
    <property type="entry name" value="Piwi"/>
    <property type="match status" value="1"/>
</dbReference>
<comment type="caution">
    <text evidence="4">The sequence shown here is derived from an EMBL/GenBank/DDBJ whole genome shotgun (WGS) entry which is preliminary data.</text>
</comment>
<dbReference type="InterPro" id="IPR003100">
    <property type="entry name" value="PAZ_dom"/>
</dbReference>
<gene>
    <name evidence="4" type="ORF">PSON_ATCC_30995.1.T0190387</name>
</gene>
<dbReference type="AlphaFoldDB" id="A0A8S1LBJ1"/>
<name>A0A8S1LBJ1_9CILI</name>